<gene>
    <name evidence="1" type="ORF">LCGC14_2028670</name>
</gene>
<dbReference type="EMBL" id="LAZR01023574">
    <property type="protein sequence ID" value="KKL78053.1"/>
    <property type="molecule type" value="Genomic_DNA"/>
</dbReference>
<dbReference type="AlphaFoldDB" id="A0A0F9EV91"/>
<sequence>MTIKEFEIQYALGSLSIDDLRRLAQNSNTSKRVLTILIKDPYWNIPYYVVANPNTPIDIIVELALTKPWWGRDMPVRNPNIPKDILPEDKGHKGWWLFWGKEKTVDETYRINSVQ</sequence>
<comment type="caution">
    <text evidence="1">The sequence shown here is derived from an EMBL/GenBank/DDBJ whole genome shotgun (WGS) entry which is preliminary data.</text>
</comment>
<organism evidence="1">
    <name type="scientific">marine sediment metagenome</name>
    <dbReference type="NCBI Taxonomy" id="412755"/>
    <lineage>
        <taxon>unclassified sequences</taxon>
        <taxon>metagenomes</taxon>
        <taxon>ecological metagenomes</taxon>
    </lineage>
</organism>
<proteinExistence type="predicted"/>
<accession>A0A0F9EV91</accession>
<protein>
    <submittedName>
        <fullName evidence="1">Uncharacterized protein</fullName>
    </submittedName>
</protein>
<evidence type="ECO:0000313" key="1">
    <source>
        <dbReference type="EMBL" id="KKL78053.1"/>
    </source>
</evidence>
<name>A0A0F9EV91_9ZZZZ</name>
<reference evidence="1" key="1">
    <citation type="journal article" date="2015" name="Nature">
        <title>Complex archaea that bridge the gap between prokaryotes and eukaryotes.</title>
        <authorList>
            <person name="Spang A."/>
            <person name="Saw J.H."/>
            <person name="Jorgensen S.L."/>
            <person name="Zaremba-Niedzwiedzka K."/>
            <person name="Martijn J."/>
            <person name="Lind A.E."/>
            <person name="van Eijk R."/>
            <person name="Schleper C."/>
            <person name="Guy L."/>
            <person name="Ettema T.J."/>
        </authorList>
    </citation>
    <scope>NUCLEOTIDE SEQUENCE</scope>
</reference>